<dbReference type="EMBL" id="KZ819704">
    <property type="protein sequence ID" value="PWN53922.1"/>
    <property type="molecule type" value="Genomic_DNA"/>
</dbReference>
<protein>
    <submittedName>
        <fullName evidence="1">Uncharacterized protein</fullName>
    </submittedName>
</protein>
<organism evidence="1 2">
    <name type="scientific">Violaceomyces palustris</name>
    <dbReference type="NCBI Taxonomy" id="1673888"/>
    <lineage>
        <taxon>Eukaryota</taxon>
        <taxon>Fungi</taxon>
        <taxon>Dikarya</taxon>
        <taxon>Basidiomycota</taxon>
        <taxon>Ustilaginomycotina</taxon>
        <taxon>Ustilaginomycetes</taxon>
        <taxon>Violaceomycetales</taxon>
        <taxon>Violaceomycetaceae</taxon>
        <taxon>Violaceomyces</taxon>
    </lineage>
</organism>
<dbReference type="Proteomes" id="UP000245626">
    <property type="component" value="Unassembled WGS sequence"/>
</dbReference>
<reference evidence="1 2" key="1">
    <citation type="journal article" date="2018" name="Mol. Biol. Evol.">
        <title>Broad Genomic Sampling Reveals a Smut Pathogenic Ancestry of the Fungal Clade Ustilaginomycotina.</title>
        <authorList>
            <person name="Kijpornyongpan T."/>
            <person name="Mondo S.J."/>
            <person name="Barry K."/>
            <person name="Sandor L."/>
            <person name="Lee J."/>
            <person name="Lipzen A."/>
            <person name="Pangilinan J."/>
            <person name="LaButti K."/>
            <person name="Hainaut M."/>
            <person name="Henrissat B."/>
            <person name="Grigoriev I.V."/>
            <person name="Spatafora J.W."/>
            <person name="Aime M.C."/>
        </authorList>
    </citation>
    <scope>NUCLEOTIDE SEQUENCE [LARGE SCALE GENOMIC DNA]</scope>
    <source>
        <strain evidence="1 2">SA 807</strain>
    </source>
</reference>
<proteinExistence type="predicted"/>
<evidence type="ECO:0000313" key="2">
    <source>
        <dbReference type="Proteomes" id="UP000245626"/>
    </source>
</evidence>
<accession>A0ACD0P7D8</accession>
<gene>
    <name evidence="1" type="ORF">IE53DRAFT_383557</name>
</gene>
<keyword evidence="2" id="KW-1185">Reference proteome</keyword>
<evidence type="ECO:0000313" key="1">
    <source>
        <dbReference type="EMBL" id="PWN53922.1"/>
    </source>
</evidence>
<sequence length="162" mass="18198">MFRPSLIRSAHVHKPSFRFPDRKAPKQPHTPHPHPAAPPSVVEKFQDFQKTLASGPHFFPEKLVQASSSAAQPQPGALASAVSGDREVAEDVHLLPERFWKTHALLFEEAEMEAVMVSIECSSPLPFLEPPFFSFLGCSWNLYFFLFPFFISVCLFLFAGRG</sequence>
<name>A0ACD0P7D8_9BASI</name>